<dbReference type="Pfam" id="PF16827">
    <property type="entry name" value="zf-HC3"/>
    <property type="match status" value="1"/>
</dbReference>
<dbReference type="Proteomes" id="UP000002791">
    <property type="component" value="Chromosome"/>
</dbReference>
<gene>
    <name evidence="1" type="ORF">SaccyDRAFT_3789</name>
</gene>
<dbReference type="HOGENOM" id="CLU_171107_0_0_11"/>
<evidence type="ECO:0000313" key="2">
    <source>
        <dbReference type="Proteomes" id="UP000002791"/>
    </source>
</evidence>
<reference evidence="1 2" key="1">
    <citation type="submission" date="2011-11" db="EMBL/GenBank/DDBJ databases">
        <title>The Noncontiguous Finished sequence of Saccharomonospora cyanea NA-134.</title>
        <authorList>
            <consortium name="US DOE Joint Genome Institute"/>
            <person name="Lucas S."/>
            <person name="Han J."/>
            <person name="Lapidus A."/>
            <person name="Cheng J.-F."/>
            <person name="Goodwin L."/>
            <person name="Pitluck S."/>
            <person name="Peters L."/>
            <person name="Ovchinnikova G."/>
            <person name="Lu M."/>
            <person name="Detter J.C."/>
            <person name="Han C."/>
            <person name="Tapia R."/>
            <person name="Land M."/>
            <person name="Hauser L."/>
            <person name="Kyrpides N."/>
            <person name="Ivanova N."/>
            <person name="Pagani I."/>
            <person name="Brambilla E.-M."/>
            <person name="Klenk H.-P."/>
            <person name="Woyke T."/>
        </authorList>
    </citation>
    <scope>NUCLEOTIDE SEQUENCE [LARGE SCALE GENOMIC DNA]</scope>
    <source>
        <strain evidence="1 2">NA-134</strain>
    </source>
</reference>
<organism evidence="1 2">
    <name type="scientific">Saccharomonospora cyanea NA-134</name>
    <dbReference type="NCBI Taxonomy" id="882082"/>
    <lineage>
        <taxon>Bacteria</taxon>
        <taxon>Bacillati</taxon>
        <taxon>Actinomycetota</taxon>
        <taxon>Actinomycetes</taxon>
        <taxon>Pseudonocardiales</taxon>
        <taxon>Pseudonocardiaceae</taxon>
        <taxon>Saccharomonospora</taxon>
    </lineage>
</organism>
<dbReference type="InterPro" id="IPR031795">
    <property type="entry name" value="Zf-HC3"/>
</dbReference>
<proteinExistence type="predicted"/>
<evidence type="ECO:0008006" key="3">
    <source>
        <dbReference type="Google" id="ProtNLM"/>
    </source>
</evidence>
<keyword evidence="2" id="KW-1185">Reference proteome</keyword>
<sequence length="82" mass="9249">MVQRYLWQQADGKRHAYDTDHHQPAAQRALPVLCGATVTPTTDDIVGVWLDPTCWHCDHEVRVRLGFPADEIPDAADLETAR</sequence>
<dbReference type="AlphaFoldDB" id="H5XG34"/>
<evidence type="ECO:0000313" key="1">
    <source>
        <dbReference type="EMBL" id="EHR62616.1"/>
    </source>
</evidence>
<dbReference type="Gene3D" id="2.30.30.990">
    <property type="entry name" value="Malonyl-[acyl-carrier protein] O-methyltransferase, zinc-finger motif"/>
    <property type="match status" value="1"/>
</dbReference>
<dbReference type="STRING" id="882082.SaccyDRAFT_3789"/>
<protein>
    <recommendedName>
        <fullName evidence="3">Zinc-finger domain-containing protein</fullName>
    </recommendedName>
</protein>
<dbReference type="EMBL" id="CM001440">
    <property type="protein sequence ID" value="EHR62616.1"/>
    <property type="molecule type" value="Genomic_DNA"/>
</dbReference>
<name>H5XG34_9PSEU</name>
<accession>H5XG34</accession>